<dbReference type="AlphaFoldDB" id="A0A2X3IFD4"/>
<sequence length="66" mass="7655">MSRLSPVNQARWARFRQNRRGYWSLWIFALIFVLSMGGRAGRQRAPTGGELRRQALVPGAEKLQRK</sequence>
<name>A0A2X3IFD4_9ENTR</name>
<keyword evidence="1" id="KW-0472">Membrane</keyword>
<dbReference type="Proteomes" id="UP000251197">
    <property type="component" value="Unassembled WGS sequence"/>
</dbReference>
<protein>
    <submittedName>
        <fullName evidence="2">Inner membrane ABC transporter permease protein yejE</fullName>
    </submittedName>
</protein>
<evidence type="ECO:0000256" key="1">
    <source>
        <dbReference type="SAM" id="Phobius"/>
    </source>
</evidence>
<feature type="transmembrane region" description="Helical" evidence="1">
    <location>
        <begin position="21"/>
        <end position="41"/>
    </location>
</feature>
<dbReference type="EMBL" id="UAVU01000007">
    <property type="protein sequence ID" value="SQC91188.1"/>
    <property type="molecule type" value="Genomic_DNA"/>
</dbReference>
<keyword evidence="1" id="KW-0812">Transmembrane</keyword>
<proteinExistence type="predicted"/>
<accession>A0A2X3IFD4</accession>
<gene>
    <name evidence="2" type="primary">yejE_2</name>
    <name evidence="2" type="ORF">NCTC12120_04340</name>
</gene>
<organism evidence="2 3">
    <name type="scientific">Cedecea neteri</name>
    <dbReference type="NCBI Taxonomy" id="158822"/>
    <lineage>
        <taxon>Bacteria</taxon>
        <taxon>Pseudomonadati</taxon>
        <taxon>Pseudomonadota</taxon>
        <taxon>Gammaproteobacteria</taxon>
        <taxon>Enterobacterales</taxon>
        <taxon>Enterobacteriaceae</taxon>
        <taxon>Cedecea</taxon>
    </lineage>
</organism>
<evidence type="ECO:0000313" key="3">
    <source>
        <dbReference type="Proteomes" id="UP000251197"/>
    </source>
</evidence>
<keyword evidence="1" id="KW-1133">Transmembrane helix</keyword>
<evidence type="ECO:0000313" key="2">
    <source>
        <dbReference type="EMBL" id="SQC91188.1"/>
    </source>
</evidence>
<reference evidence="2 3" key="1">
    <citation type="submission" date="2018-06" db="EMBL/GenBank/DDBJ databases">
        <authorList>
            <consortium name="Pathogen Informatics"/>
            <person name="Doyle S."/>
        </authorList>
    </citation>
    <scope>NUCLEOTIDE SEQUENCE [LARGE SCALE GENOMIC DNA]</scope>
    <source>
        <strain evidence="2 3">NCTC12120</strain>
    </source>
</reference>